<feature type="domain" description="Matrin-type" evidence="12">
    <location>
        <begin position="406"/>
        <end position="437"/>
    </location>
</feature>
<dbReference type="SUPFAM" id="SSF53098">
    <property type="entry name" value="Ribonuclease H-like"/>
    <property type="match status" value="1"/>
</dbReference>
<protein>
    <submittedName>
        <fullName evidence="13">Splicing factor 3A subunit 3</fullName>
    </submittedName>
</protein>
<evidence type="ECO:0000256" key="7">
    <source>
        <dbReference type="ARBA" id="ARBA00022833"/>
    </source>
</evidence>
<comment type="subcellular location">
    <subcellularLocation>
        <location evidence="1">Nucleus</location>
    </subcellularLocation>
</comment>
<dbReference type="Pfam" id="PF13297">
    <property type="entry name" value="SDE2_2C"/>
    <property type="match status" value="1"/>
</dbReference>
<evidence type="ECO:0000256" key="1">
    <source>
        <dbReference type="ARBA" id="ARBA00004123"/>
    </source>
</evidence>
<evidence type="ECO:0000256" key="11">
    <source>
        <dbReference type="SAM" id="MobiDB-lite"/>
    </source>
</evidence>
<keyword evidence="6" id="KW-0863">Zinc-finger</keyword>
<dbReference type="InterPro" id="IPR021966">
    <property type="entry name" value="SF3a60_bindingd"/>
</dbReference>
<dbReference type="Pfam" id="PF11931">
    <property type="entry name" value="SF3a60_Prp9_C"/>
    <property type="match status" value="1"/>
</dbReference>
<sequence length="1719" mass="195241">METILEQQRRYHEEKERLMDAKTKEMLTKKNTLRDQINSDHRVRAMLDRYMEVSANLRDLYEDKDGMRKDELNAISGPNEFAEFYNRLKQIKEFHRKHPHEICVPMSVEFEELMKAKDNPSEEAQNLVEFTDEEGYGRYLDLHDCYLKYINLKGVEKLEYVTYLSSFDQLFDISKDRKNAEYKKYLEMLLEYLQEYTDRVKPLLDQNELYGKILTEFEKKWESGMFPGWPKETSSALTHAGAHLDLSAFSSWEELASLGLDRLKSALMALGLKCGGTLEERAQRLFSTKGKSLESLDPSLFAKNPKAKGPKKDSERNKETAFLEAQIYEYVEILGEQRQLTHENVQRKQARTGEERDEEDEEQPSESESEDEDNEIIYNPKNLPLGWDGKPIPYWLYKLHGLNINYNCEICGNYTYRGPKAFQRHFAEWRHAHGMRCLGIPNTAHFANVTQIEDAVSLWSKLKSQKALERWQPDTEIMLVKFGVPSVPENVKVFDESGTEVDDDVFEDVVRDPSVGVLTIKHGADLGSASPQASHGQSNQFLSSSIDSSDSQDTVIIEESSSSKRMSTSPPRQVKEKYARGIVALFPYLSDPFSKNGYEHYYDGESGTGYLAWRIKTIQRGLAKERRASFEGQGTSAEAGSGGPTIRRQSEFNPQTTLSEDECKEAIAFMSHSSDEDAIKKKMKLTFDYRRNMVLDPMQSSDTLTVFPRFKVIKGLIEQDFVLMFGEGVSGKLLEKWTTAFKKKVIQQCKKLPSTSDLEELLLAAESPTGWDSDLSSIILLLHLIPPSAQGRKRPGKSGTNIEEHLREITSVAQPYLLAVGPQKNSIHQYFIILDRHAIPCKSTSSLGAIDELFKAHFVFGTSYNIMLHNMYTFIQTTVYNIDVGKVKESPRVAEWSFGNISEHRSGWLTFYFRLASRHIFNDWTTIVVFMGKCKFSGSWVNDPAFKDWLRPVVGNNRQAYCSVCKKNINVNWMGANALRSHMQSTKHKNGMRARREQLILPISAVCAAAPPPPPPQISATVGLLANATAPATSDLRVAMGATPTLRAEALWCLNTAVKHHSLNSNEGISELFKEMFPDSDIAKSFTCGKDKTGYIIRFGLASFFKKQLVDGINKAGPFVLMFDESLNQASKKKQLDIHVRYWEDDRVQSRYFGSQFLGHGRAEDLLHHIKECVTQLNMRQLLSVGMDGPNVNFKLVDLLQKEHAELYGGAQVVTVGSCGLHTVHNALKAGFTMWQLEKLLRAMHFLFHNVPARREDFTSLTGSSCFPLPFCGHRWVENVPVAERAVEVWPVLKTYVDAAEKKKVPVPCTASYDTIVAAQKDPFIIAKLQFFLAIARTFNPFLTKFQTDEPVLPFLAKDLTELLMSLLRRFVQRELTQDLTPLQLIKIDLTDEKNLVSPKSVDIGLGAESAIKELQSKPGFKVGELSVLTFRRECLQGLVKVVVKLQEKSPLKFKVVRQIACLDPSRMHRDPDWCIRQMKGIVQTFLQGKHLAGGIPAGDVIIQQFTSLLSLEGRGEQFRSFQPFKQRVDVFLHLTLSPSYMDLLRFCQSVLLLSHGQATVERGFSINKEVETCNLLGESLEALRLICDNVSSCGGVLKVPLTKNLLASVASARSQYRLYLEQERKKRESDAQTQKRKAAEDELQELKQQRRVLDEICAILENDANKLAEEAEGKAGSKMAQLITKSNTLRRRHKEKKEELVKMDKTIEEKAMELRHLP</sequence>
<dbReference type="InterPro" id="IPR025086">
    <property type="entry name" value="SDE2/SF3A3_SAP"/>
</dbReference>
<dbReference type="Pfam" id="PF12108">
    <property type="entry name" value="SF3a60_bindingd"/>
    <property type="match status" value="1"/>
</dbReference>
<feature type="coiled-coil region" evidence="10">
    <location>
        <begin position="1623"/>
        <end position="1700"/>
    </location>
</feature>
<evidence type="ECO:0000313" key="13">
    <source>
        <dbReference type="EMBL" id="RXN12323.1"/>
    </source>
</evidence>
<keyword evidence="5" id="KW-0479">Metal-binding</keyword>
<evidence type="ECO:0000256" key="5">
    <source>
        <dbReference type="ARBA" id="ARBA00022723"/>
    </source>
</evidence>
<dbReference type="STRING" id="84645.A0A498LXP3"/>
<evidence type="ECO:0000256" key="2">
    <source>
        <dbReference type="ARBA" id="ARBA00008776"/>
    </source>
</evidence>
<gene>
    <name evidence="13" type="ORF">ROHU_037273</name>
</gene>
<dbReference type="EMBL" id="QBIY01013072">
    <property type="protein sequence ID" value="RXN12323.1"/>
    <property type="molecule type" value="Genomic_DNA"/>
</dbReference>
<keyword evidence="14" id="KW-1185">Reference proteome</keyword>
<comment type="similarity">
    <text evidence="2">Belongs to the SF3A3 family.</text>
</comment>
<reference evidence="13 14" key="1">
    <citation type="submission" date="2018-03" db="EMBL/GenBank/DDBJ databases">
        <title>Draft genome sequence of Rohu Carp (Labeo rohita).</title>
        <authorList>
            <person name="Das P."/>
            <person name="Kushwaha B."/>
            <person name="Joshi C.G."/>
            <person name="Kumar D."/>
            <person name="Nagpure N.S."/>
            <person name="Sahoo L."/>
            <person name="Das S.P."/>
            <person name="Bit A."/>
            <person name="Patnaik S."/>
            <person name="Meher P.K."/>
            <person name="Jayasankar P."/>
            <person name="Koringa P.G."/>
            <person name="Patel N.V."/>
            <person name="Hinsu A.T."/>
            <person name="Kumar R."/>
            <person name="Pandey M."/>
            <person name="Agarwal S."/>
            <person name="Srivastava S."/>
            <person name="Singh M."/>
            <person name="Iquebal M.A."/>
            <person name="Jaiswal S."/>
            <person name="Angadi U.B."/>
            <person name="Kumar N."/>
            <person name="Raza M."/>
            <person name="Shah T.M."/>
            <person name="Rai A."/>
            <person name="Jena J.K."/>
        </authorList>
    </citation>
    <scope>NUCLEOTIDE SEQUENCE [LARGE SCALE GENOMIC DNA]</scope>
    <source>
        <strain evidence="13">DASCIFA01</strain>
        <tissue evidence="13">Testis</tissue>
    </source>
</reference>
<feature type="compositionally biased region" description="Acidic residues" evidence="11">
    <location>
        <begin position="355"/>
        <end position="375"/>
    </location>
</feature>
<evidence type="ECO:0000256" key="9">
    <source>
        <dbReference type="ARBA" id="ARBA00023242"/>
    </source>
</evidence>
<keyword evidence="9" id="KW-0539">Nucleus</keyword>
<dbReference type="GO" id="GO:0003723">
    <property type="term" value="F:RNA binding"/>
    <property type="evidence" value="ECO:0007669"/>
    <property type="project" value="InterPro"/>
</dbReference>
<organism evidence="13 14">
    <name type="scientific">Labeo rohita</name>
    <name type="common">Indian major carp</name>
    <name type="synonym">Cyprinus rohita</name>
    <dbReference type="NCBI Taxonomy" id="84645"/>
    <lineage>
        <taxon>Eukaryota</taxon>
        <taxon>Metazoa</taxon>
        <taxon>Chordata</taxon>
        <taxon>Craniata</taxon>
        <taxon>Vertebrata</taxon>
        <taxon>Euteleostomi</taxon>
        <taxon>Actinopterygii</taxon>
        <taxon>Neopterygii</taxon>
        <taxon>Teleostei</taxon>
        <taxon>Ostariophysi</taxon>
        <taxon>Cypriniformes</taxon>
        <taxon>Cyprinidae</taxon>
        <taxon>Labeoninae</taxon>
        <taxon>Labeonini</taxon>
        <taxon>Labeo</taxon>
    </lineage>
</organism>
<keyword evidence="4" id="KW-0507">mRNA processing</keyword>
<dbReference type="InterPro" id="IPR012337">
    <property type="entry name" value="RNaseH-like_sf"/>
</dbReference>
<feature type="region of interest" description="Disordered" evidence="11">
    <location>
        <begin position="626"/>
        <end position="658"/>
    </location>
</feature>
<keyword evidence="8" id="KW-0508">mRNA splicing</keyword>
<evidence type="ECO:0000256" key="3">
    <source>
        <dbReference type="ARBA" id="ARBA00022553"/>
    </source>
</evidence>
<feature type="compositionally biased region" description="Low complexity" evidence="11">
    <location>
        <begin position="537"/>
        <end position="553"/>
    </location>
</feature>
<keyword evidence="3" id="KW-0597">Phosphoprotein</keyword>
<dbReference type="PANTHER" id="PTHR12786">
    <property type="entry name" value="SPLICING FACTOR SF3A-RELATED"/>
    <property type="match status" value="1"/>
</dbReference>
<feature type="region of interest" description="Disordered" evidence="11">
    <location>
        <begin position="297"/>
        <end position="318"/>
    </location>
</feature>
<evidence type="ECO:0000256" key="6">
    <source>
        <dbReference type="ARBA" id="ARBA00022771"/>
    </source>
</evidence>
<feature type="region of interest" description="Disordered" evidence="11">
    <location>
        <begin position="342"/>
        <end position="378"/>
    </location>
</feature>
<evidence type="ECO:0000259" key="12">
    <source>
        <dbReference type="PROSITE" id="PS50171"/>
    </source>
</evidence>
<accession>A0A498LXP3</accession>
<dbReference type="Pfam" id="PF16837">
    <property type="entry name" value="SF3A3"/>
    <property type="match status" value="1"/>
</dbReference>
<dbReference type="PROSITE" id="PS50171">
    <property type="entry name" value="ZF_MATRIN"/>
    <property type="match status" value="1"/>
</dbReference>
<comment type="caution">
    <text evidence="13">The sequence shown here is derived from an EMBL/GenBank/DDBJ whole genome shotgun (WGS) entry which is preliminary data.</text>
</comment>
<evidence type="ECO:0000256" key="4">
    <source>
        <dbReference type="ARBA" id="ARBA00022664"/>
    </source>
</evidence>
<dbReference type="InterPro" id="IPR024598">
    <property type="entry name" value="SF3a60/Prp9_C"/>
</dbReference>
<dbReference type="PANTHER" id="PTHR12786:SF2">
    <property type="entry name" value="SPLICING FACTOR 3A SUBUNIT 3"/>
    <property type="match status" value="1"/>
</dbReference>
<dbReference type="InterPro" id="IPR031774">
    <property type="entry name" value="SF3A3_dom"/>
</dbReference>
<proteinExistence type="inferred from homology"/>
<dbReference type="GO" id="GO:0000398">
    <property type="term" value="P:mRNA splicing, via spliceosome"/>
    <property type="evidence" value="ECO:0007669"/>
    <property type="project" value="InterPro"/>
</dbReference>
<dbReference type="Proteomes" id="UP000290572">
    <property type="component" value="Unassembled WGS sequence"/>
</dbReference>
<feature type="compositionally biased region" description="Basic and acidic residues" evidence="11">
    <location>
        <begin position="342"/>
        <end position="354"/>
    </location>
</feature>
<evidence type="ECO:0000256" key="8">
    <source>
        <dbReference type="ARBA" id="ARBA00023187"/>
    </source>
</evidence>
<feature type="region of interest" description="Disordered" evidence="11">
    <location>
        <begin position="528"/>
        <end position="573"/>
    </location>
</feature>
<dbReference type="GO" id="GO:0005681">
    <property type="term" value="C:spliceosomal complex"/>
    <property type="evidence" value="ECO:0007669"/>
    <property type="project" value="InterPro"/>
</dbReference>
<name>A0A498LXP3_LABRO</name>
<dbReference type="InterPro" id="IPR051421">
    <property type="entry name" value="RNA_Proc_DNA_Dmg_Regulator"/>
</dbReference>
<keyword evidence="7" id="KW-0862">Zinc</keyword>
<dbReference type="InterPro" id="IPR000690">
    <property type="entry name" value="Matrin/U1-C_Znf_C2H2"/>
</dbReference>
<dbReference type="GO" id="GO:0008270">
    <property type="term" value="F:zinc ion binding"/>
    <property type="evidence" value="ECO:0007669"/>
    <property type="project" value="UniProtKB-KW"/>
</dbReference>
<evidence type="ECO:0000313" key="14">
    <source>
        <dbReference type="Proteomes" id="UP000290572"/>
    </source>
</evidence>
<keyword evidence="10" id="KW-0175">Coiled coil</keyword>
<evidence type="ECO:0000256" key="10">
    <source>
        <dbReference type="SAM" id="Coils"/>
    </source>
</evidence>